<dbReference type="Pfam" id="PF03938">
    <property type="entry name" value="OmpH"/>
    <property type="match status" value="1"/>
</dbReference>
<evidence type="ECO:0000313" key="3">
    <source>
        <dbReference type="EMBL" id="GHA90739.1"/>
    </source>
</evidence>
<dbReference type="SUPFAM" id="SSF111384">
    <property type="entry name" value="OmpH-like"/>
    <property type="match status" value="1"/>
</dbReference>
<dbReference type="InterPro" id="IPR024930">
    <property type="entry name" value="Skp_dom_sf"/>
</dbReference>
<accession>A0A8J3CPD3</accession>
<evidence type="ECO:0000256" key="1">
    <source>
        <dbReference type="SAM" id="Coils"/>
    </source>
</evidence>
<keyword evidence="2" id="KW-0732">Signal</keyword>
<protein>
    <recommendedName>
        <fullName evidence="5">OmpH family outer membrane protein</fullName>
    </recommendedName>
</protein>
<evidence type="ECO:0008006" key="5">
    <source>
        <dbReference type="Google" id="ProtNLM"/>
    </source>
</evidence>
<dbReference type="SMART" id="SM00935">
    <property type="entry name" value="OmpH"/>
    <property type="match status" value="1"/>
</dbReference>
<dbReference type="Gene3D" id="3.30.910.20">
    <property type="entry name" value="Skp domain"/>
    <property type="match status" value="1"/>
</dbReference>
<dbReference type="InterPro" id="IPR006311">
    <property type="entry name" value="TAT_signal"/>
</dbReference>
<feature type="chain" id="PRO_5035221792" description="OmpH family outer membrane protein" evidence="2">
    <location>
        <begin position="31"/>
        <end position="196"/>
    </location>
</feature>
<evidence type="ECO:0000313" key="4">
    <source>
        <dbReference type="Proteomes" id="UP000634004"/>
    </source>
</evidence>
<keyword evidence="1" id="KW-0175">Coiled coil</keyword>
<organism evidence="3 4">
    <name type="scientific">Algimonas arctica</name>
    <dbReference type="NCBI Taxonomy" id="1479486"/>
    <lineage>
        <taxon>Bacteria</taxon>
        <taxon>Pseudomonadati</taxon>
        <taxon>Pseudomonadota</taxon>
        <taxon>Alphaproteobacteria</taxon>
        <taxon>Maricaulales</taxon>
        <taxon>Robiginitomaculaceae</taxon>
        <taxon>Algimonas</taxon>
    </lineage>
</organism>
<dbReference type="GO" id="GO:0051082">
    <property type="term" value="F:unfolded protein binding"/>
    <property type="evidence" value="ECO:0007669"/>
    <property type="project" value="InterPro"/>
</dbReference>
<dbReference type="Proteomes" id="UP000634004">
    <property type="component" value="Unassembled WGS sequence"/>
</dbReference>
<feature type="coiled-coil region" evidence="1">
    <location>
        <begin position="103"/>
        <end position="130"/>
    </location>
</feature>
<gene>
    <name evidence="3" type="ORF">GCM10009069_12200</name>
</gene>
<dbReference type="EMBL" id="BMZH01000004">
    <property type="protein sequence ID" value="GHA90739.1"/>
    <property type="molecule type" value="Genomic_DNA"/>
</dbReference>
<evidence type="ECO:0000256" key="2">
    <source>
        <dbReference type="SAM" id="SignalP"/>
    </source>
</evidence>
<reference evidence="3" key="2">
    <citation type="submission" date="2020-09" db="EMBL/GenBank/DDBJ databases">
        <authorList>
            <person name="Sun Q."/>
            <person name="Kim S."/>
        </authorList>
    </citation>
    <scope>NUCLEOTIDE SEQUENCE</scope>
    <source>
        <strain evidence="3">KCTC 32513</strain>
    </source>
</reference>
<dbReference type="PROSITE" id="PS51318">
    <property type="entry name" value="TAT"/>
    <property type="match status" value="1"/>
</dbReference>
<keyword evidence="4" id="KW-1185">Reference proteome</keyword>
<dbReference type="RefSeq" id="WP_189496492.1">
    <property type="nucleotide sequence ID" value="NZ_BMZH01000004.1"/>
</dbReference>
<reference evidence="3" key="1">
    <citation type="journal article" date="2014" name="Int. J. Syst. Evol. Microbiol.">
        <title>Complete genome sequence of Corynebacterium casei LMG S-19264T (=DSM 44701T), isolated from a smear-ripened cheese.</title>
        <authorList>
            <consortium name="US DOE Joint Genome Institute (JGI-PGF)"/>
            <person name="Walter F."/>
            <person name="Albersmeier A."/>
            <person name="Kalinowski J."/>
            <person name="Ruckert C."/>
        </authorList>
    </citation>
    <scope>NUCLEOTIDE SEQUENCE</scope>
    <source>
        <strain evidence="3">KCTC 32513</strain>
    </source>
</reference>
<dbReference type="InterPro" id="IPR005632">
    <property type="entry name" value="Chaperone_Skp"/>
</dbReference>
<feature type="signal peptide" evidence="2">
    <location>
        <begin position="1"/>
        <end position="30"/>
    </location>
</feature>
<sequence length="196" mass="21134">MSTFKTLRRSALKAAAGGALALIASAGAFAQSTVLVVDTARVYTESQVGQHIERQIASLATTTKSQLEAQGAPLQTRGKSLMTLMDGKTREQIAGDATLVSQLQLQQKDEQKLQQDAAIAQRELQIAKLKAVQLVDAKVSSIIKKMVEERNADIVLDRANVIFGAPADITTDVLTRLNAEMKTVPVTREKLPRQPG</sequence>
<dbReference type="AlphaFoldDB" id="A0A8J3CPD3"/>
<proteinExistence type="predicted"/>
<name>A0A8J3CPD3_9PROT</name>
<comment type="caution">
    <text evidence="3">The sequence shown here is derived from an EMBL/GenBank/DDBJ whole genome shotgun (WGS) entry which is preliminary data.</text>
</comment>